<dbReference type="PANTHER" id="PTHR31901">
    <property type="entry name" value="GH3 DOMAIN-CONTAINING PROTEIN"/>
    <property type="match status" value="1"/>
</dbReference>
<protein>
    <recommendedName>
        <fullName evidence="5">Auxin-regulated protein</fullName>
    </recommendedName>
</protein>
<dbReference type="Proteomes" id="UP000196102">
    <property type="component" value="Unassembled WGS sequence"/>
</dbReference>
<sequence>MSLKSIAAKIFAAIIDKKTKKWASDPVGSQDKVFKQLLKTAGNTAFAKAHSFSSIKTHQDFIDQVPVRDYEDLRPFVDRVVAGEEDILWPGKPLYFAKTSGTTSGAKYIPITKESMPEHVKAARNAILSYIHETGNSKFVDGKMIFLQGSPEMETKNGIQLGRLSGIVAHYVPNYLQKNRLPSMKTNCIDDWETKVEAVIDETLPEQMSVISGIPSWVQMYFERIVQRTGKKVGDVFPDFNLFIYGGVNFEPYRAKFDQLIGRKVDSIELFPASEGFFAYQDKQNEKGMLLLLDAGIFYEFIPADQFYDKNPPRLTIGEVEIGVNYVLILSTTAGLWAYNIGDTIAFTSTAPYRVVVTGRIKHYISASGEHVIGKEVEEAMKTASGELSIVINEFTVAPQLSPQEGALPYHEWFVEFGETNIDLKKLEASLDLQMRKQNSYYDDLITGKILQPLKITSVPENGFKEYMKTIGKLGGQNKLPRLSNDRKIAEVLEEIISRDNE</sequence>
<dbReference type="GO" id="GO:0016881">
    <property type="term" value="F:acid-amino acid ligase activity"/>
    <property type="evidence" value="ECO:0007669"/>
    <property type="project" value="TreeGrafter"/>
</dbReference>
<dbReference type="Pfam" id="PF23572">
    <property type="entry name" value="GH3_C"/>
    <property type="match status" value="1"/>
</dbReference>
<dbReference type="RefSeq" id="WP_303685826.1">
    <property type="nucleotide sequence ID" value="NZ_CAJXYO010000045.1"/>
</dbReference>
<name>A0A1Z8B9C5_9FLAO</name>
<dbReference type="GO" id="GO:0005737">
    <property type="term" value="C:cytoplasm"/>
    <property type="evidence" value="ECO:0007669"/>
    <property type="project" value="TreeGrafter"/>
</dbReference>
<dbReference type="InterPro" id="IPR055378">
    <property type="entry name" value="GH3_C"/>
</dbReference>
<comment type="caution">
    <text evidence="3">The sequence shown here is derived from an EMBL/GenBank/DDBJ whole genome shotgun (WGS) entry which is preliminary data.</text>
</comment>
<feature type="domain" description="GH3 middle" evidence="1">
    <location>
        <begin position="291"/>
        <end position="358"/>
    </location>
</feature>
<dbReference type="InterPro" id="IPR004993">
    <property type="entry name" value="GH3"/>
</dbReference>
<dbReference type="Pfam" id="PF03321">
    <property type="entry name" value="GH3"/>
    <property type="match status" value="1"/>
</dbReference>
<dbReference type="PANTHER" id="PTHR31901:SF9">
    <property type="entry name" value="GH3 DOMAIN-CONTAINING PROTEIN"/>
    <property type="match status" value="1"/>
</dbReference>
<evidence type="ECO:0000313" key="3">
    <source>
        <dbReference type="EMBL" id="OUS19214.1"/>
    </source>
</evidence>
<evidence type="ECO:0000259" key="1">
    <source>
        <dbReference type="Pfam" id="PF23571"/>
    </source>
</evidence>
<evidence type="ECO:0000259" key="2">
    <source>
        <dbReference type="Pfam" id="PF23572"/>
    </source>
</evidence>
<gene>
    <name evidence="3" type="ORF">A9Q93_02595</name>
</gene>
<dbReference type="Pfam" id="PF23571">
    <property type="entry name" value="GH3_M"/>
    <property type="match status" value="1"/>
</dbReference>
<accession>A0A1Z8B9C5</accession>
<reference evidence="3 4" key="1">
    <citation type="journal article" date="2017" name="Proc. Natl. Acad. Sci. U.S.A.">
        <title>Simulation of Deepwater Horizon oil plume reveals substrate specialization within a complex community of hydrocarbon-degraders.</title>
        <authorList>
            <person name="Hu P."/>
            <person name="Dubinsky E.A."/>
            <person name="Probst A.J."/>
            <person name="Wang J."/>
            <person name="Sieber C.M.K."/>
            <person name="Tom L.M."/>
            <person name="Gardinali P."/>
            <person name="Banfield J.F."/>
            <person name="Atlas R.M."/>
            <person name="Andersen G.L."/>
        </authorList>
    </citation>
    <scope>NUCLEOTIDE SEQUENCE [LARGE SCALE GENOMIC DNA]</scope>
    <source>
        <strain evidence="3">35_9_T64</strain>
    </source>
</reference>
<evidence type="ECO:0008006" key="5">
    <source>
        <dbReference type="Google" id="ProtNLM"/>
    </source>
</evidence>
<dbReference type="EMBL" id="MAAX01000042">
    <property type="protein sequence ID" value="OUS19214.1"/>
    <property type="molecule type" value="Genomic_DNA"/>
</dbReference>
<feature type="domain" description="GH3 C-terminal" evidence="2">
    <location>
        <begin position="375"/>
        <end position="488"/>
    </location>
</feature>
<dbReference type="InterPro" id="IPR055377">
    <property type="entry name" value="GH3_M"/>
</dbReference>
<organism evidence="3 4">
    <name type="scientific">Nonlabens dokdonensis</name>
    <dbReference type="NCBI Taxonomy" id="328515"/>
    <lineage>
        <taxon>Bacteria</taxon>
        <taxon>Pseudomonadati</taxon>
        <taxon>Bacteroidota</taxon>
        <taxon>Flavobacteriia</taxon>
        <taxon>Flavobacteriales</taxon>
        <taxon>Flavobacteriaceae</taxon>
        <taxon>Nonlabens</taxon>
    </lineage>
</organism>
<evidence type="ECO:0000313" key="4">
    <source>
        <dbReference type="Proteomes" id="UP000196102"/>
    </source>
</evidence>
<dbReference type="AlphaFoldDB" id="A0A1Z8B9C5"/>
<proteinExistence type="predicted"/>